<dbReference type="Proteomes" id="UP001224122">
    <property type="component" value="Unassembled WGS sequence"/>
</dbReference>
<comment type="caution">
    <text evidence="2">The sequence shown here is derived from an EMBL/GenBank/DDBJ whole genome shotgun (WGS) entry which is preliminary data.</text>
</comment>
<gene>
    <name evidence="2" type="ORF">J2S10_004320</name>
</gene>
<keyword evidence="1" id="KW-0472">Membrane</keyword>
<dbReference type="RefSeq" id="WP_307412107.1">
    <property type="nucleotide sequence ID" value="NZ_JAUSTW010000008.1"/>
</dbReference>
<evidence type="ECO:0000256" key="1">
    <source>
        <dbReference type="SAM" id="Phobius"/>
    </source>
</evidence>
<feature type="transmembrane region" description="Helical" evidence="1">
    <location>
        <begin position="45"/>
        <end position="68"/>
    </location>
</feature>
<proteinExistence type="predicted"/>
<feature type="transmembrane region" description="Helical" evidence="1">
    <location>
        <begin position="7"/>
        <end position="25"/>
    </location>
</feature>
<evidence type="ECO:0000313" key="3">
    <source>
        <dbReference type="Proteomes" id="UP001224122"/>
    </source>
</evidence>
<keyword evidence="1" id="KW-0812">Transmembrane</keyword>
<keyword evidence="3" id="KW-1185">Reference proteome</keyword>
<protein>
    <submittedName>
        <fullName evidence="2">Uncharacterized protein</fullName>
    </submittedName>
</protein>
<sequence>MGSFSIKLTIVEVIIGILLLIYEFFTGHPWTVDGVPWTMDENFHFNLALGFFSAAGFTFILGAIVGSIQSRDQSYKE</sequence>
<accession>A0ABT9Y039</accession>
<organism evidence="2 3">
    <name type="scientific">Neobacillus ginsengisoli</name>
    <dbReference type="NCBI Taxonomy" id="904295"/>
    <lineage>
        <taxon>Bacteria</taxon>
        <taxon>Bacillati</taxon>
        <taxon>Bacillota</taxon>
        <taxon>Bacilli</taxon>
        <taxon>Bacillales</taxon>
        <taxon>Bacillaceae</taxon>
        <taxon>Neobacillus</taxon>
    </lineage>
</organism>
<dbReference type="EMBL" id="JAUSTW010000008">
    <property type="protein sequence ID" value="MDQ0201114.1"/>
    <property type="molecule type" value="Genomic_DNA"/>
</dbReference>
<reference evidence="2 3" key="1">
    <citation type="submission" date="2023-07" db="EMBL/GenBank/DDBJ databases">
        <title>Genomic Encyclopedia of Type Strains, Phase IV (KMG-IV): sequencing the most valuable type-strain genomes for metagenomic binning, comparative biology and taxonomic classification.</title>
        <authorList>
            <person name="Goeker M."/>
        </authorList>
    </citation>
    <scope>NUCLEOTIDE SEQUENCE [LARGE SCALE GENOMIC DNA]</scope>
    <source>
        <strain evidence="2 3">DSM 27594</strain>
    </source>
</reference>
<evidence type="ECO:0000313" key="2">
    <source>
        <dbReference type="EMBL" id="MDQ0201114.1"/>
    </source>
</evidence>
<name>A0ABT9Y039_9BACI</name>
<keyword evidence="1" id="KW-1133">Transmembrane helix</keyword>